<evidence type="ECO:0000256" key="4">
    <source>
        <dbReference type="ARBA" id="ARBA00011738"/>
    </source>
</evidence>
<gene>
    <name evidence="17" type="ORF">T265_12643</name>
</gene>
<dbReference type="GO" id="GO:0005544">
    <property type="term" value="F:calcium-dependent phospholipid binding"/>
    <property type="evidence" value="ECO:0007669"/>
    <property type="project" value="UniProtKB-KW"/>
</dbReference>
<evidence type="ECO:0000256" key="11">
    <source>
        <dbReference type="ARBA" id="ARBA00023302"/>
    </source>
</evidence>
<evidence type="ECO:0000256" key="5">
    <source>
        <dbReference type="ARBA" id="ARBA00022525"/>
    </source>
</evidence>
<evidence type="ECO:0000256" key="8">
    <source>
        <dbReference type="ARBA" id="ARBA00022737"/>
    </source>
</evidence>
<dbReference type="PANTHER" id="PTHR10502:SF102">
    <property type="entry name" value="ANNEXIN B11"/>
    <property type="match status" value="1"/>
</dbReference>
<evidence type="ECO:0000256" key="14">
    <source>
        <dbReference type="ARBA" id="ARBA00077076"/>
    </source>
</evidence>
<evidence type="ECO:0000256" key="1">
    <source>
        <dbReference type="ARBA" id="ARBA00004340"/>
    </source>
</evidence>
<dbReference type="InterPro" id="IPR037104">
    <property type="entry name" value="Annexin_sf"/>
</dbReference>
<dbReference type="RefSeq" id="XP_009162989.1">
    <property type="nucleotide sequence ID" value="XM_009164725.1"/>
</dbReference>
<evidence type="ECO:0000256" key="15">
    <source>
        <dbReference type="RuleBase" id="RU003540"/>
    </source>
</evidence>
<dbReference type="PRINTS" id="PR00196">
    <property type="entry name" value="ANNEXIN"/>
</dbReference>
<protein>
    <recommendedName>
        <fullName evidence="14 15">Annexin</fullName>
    </recommendedName>
</protein>
<dbReference type="FunFam" id="1.10.220.10:FF:000001">
    <property type="entry name" value="Annexin"/>
    <property type="match status" value="1"/>
</dbReference>
<dbReference type="GO" id="GO:0005576">
    <property type="term" value="C:extracellular region"/>
    <property type="evidence" value="ECO:0007669"/>
    <property type="project" value="UniProtKB-SubCell"/>
</dbReference>
<keyword evidence="10 15" id="KW-0041">Annexin</keyword>
<reference evidence="17 18" key="1">
    <citation type="submission" date="2013-11" db="EMBL/GenBank/DDBJ databases">
        <title>Opisthorchis viverrini - life in the bile duct.</title>
        <authorList>
            <person name="Young N.D."/>
            <person name="Nagarajan N."/>
            <person name="Lin S.J."/>
            <person name="Korhonen P.K."/>
            <person name="Jex A.R."/>
            <person name="Hall R.S."/>
            <person name="Safavi-Hemami H."/>
            <person name="Kaewkong W."/>
            <person name="Bertrand D."/>
            <person name="Gao S."/>
            <person name="Seet Q."/>
            <person name="Wongkham S."/>
            <person name="Teh B.T."/>
            <person name="Wongkham C."/>
            <person name="Intapan P.M."/>
            <person name="Maleewong W."/>
            <person name="Yang X."/>
            <person name="Hu M."/>
            <person name="Wang Z."/>
            <person name="Hofmann A."/>
            <person name="Sternberg P.W."/>
            <person name="Tan P."/>
            <person name="Wang J."/>
            <person name="Gasser R.B."/>
        </authorList>
    </citation>
    <scope>NUCLEOTIDE SEQUENCE [LARGE SCALE GENOMIC DNA]</scope>
</reference>
<comment type="subcellular location">
    <subcellularLocation>
        <location evidence="1">Host cell</location>
    </subcellularLocation>
    <subcellularLocation>
        <location evidence="2">Secreted</location>
        <location evidence="2">Extracellular exosome</location>
    </subcellularLocation>
    <subcellularLocation>
        <location evidence="13">Tegument</location>
    </subcellularLocation>
</comment>
<name>A0A075AJG1_OPIVI</name>
<keyword evidence="11 15" id="KW-0111">Calcium/phospholipid-binding</keyword>
<keyword evidence="9 15" id="KW-0106">Calcium</keyword>
<comment type="subunit">
    <text evidence="4">Homodimer.</text>
</comment>
<evidence type="ECO:0000256" key="10">
    <source>
        <dbReference type="ARBA" id="ARBA00023216"/>
    </source>
</evidence>
<accession>A0A075AJG1</accession>
<dbReference type="SUPFAM" id="SSF47874">
    <property type="entry name" value="Annexin"/>
    <property type="match status" value="2"/>
</dbReference>
<dbReference type="GO" id="GO:0001786">
    <property type="term" value="F:phosphatidylserine binding"/>
    <property type="evidence" value="ECO:0007669"/>
    <property type="project" value="TreeGrafter"/>
</dbReference>
<dbReference type="PROSITE" id="PS00223">
    <property type="entry name" value="ANNEXIN_1"/>
    <property type="match status" value="2"/>
</dbReference>
<dbReference type="Proteomes" id="UP000054324">
    <property type="component" value="Unassembled WGS sequence"/>
</dbReference>
<dbReference type="FunFam" id="1.10.220.10:FF:000002">
    <property type="entry name" value="Annexin"/>
    <property type="match status" value="2"/>
</dbReference>
<keyword evidence="8 15" id="KW-0677">Repeat</keyword>
<dbReference type="Gene3D" id="1.10.220.10">
    <property type="entry name" value="Annexin"/>
    <property type="match status" value="6"/>
</dbReference>
<dbReference type="PROSITE" id="PS51897">
    <property type="entry name" value="ANNEXIN_2"/>
    <property type="match status" value="5"/>
</dbReference>
<evidence type="ECO:0000256" key="3">
    <source>
        <dbReference type="ARBA" id="ARBA00007831"/>
    </source>
</evidence>
<evidence type="ECO:0000256" key="9">
    <source>
        <dbReference type="ARBA" id="ARBA00022837"/>
    </source>
</evidence>
<keyword evidence="5" id="KW-0964">Secreted</keyword>
<keyword evidence="18" id="KW-1185">Reference proteome</keyword>
<evidence type="ECO:0000256" key="13">
    <source>
        <dbReference type="ARBA" id="ARBA00060393"/>
    </source>
</evidence>
<comment type="function">
    <text evidence="12">Involved in reproduction of the worm. Involved in host-parasite interaction. Delivered into the host cell by means of parasite exosomes. Binds to acidic phospholipid membranes in a calcium-dependent manner in vitro. Causes aggregation of liposomes in the presence of calcium, but not in its absence. Likely to promote membrane fusion. May provide structural integrity within the tegument.</text>
</comment>
<comment type="similarity">
    <text evidence="3 15">Belongs to the annexin family.</text>
</comment>
<dbReference type="EMBL" id="KL596626">
    <property type="protein sequence ID" value="KER33324.1"/>
    <property type="molecule type" value="Genomic_DNA"/>
</dbReference>
<proteinExistence type="inferred from homology"/>
<keyword evidence="7" id="KW-0479">Metal-binding</keyword>
<dbReference type="OrthoDB" id="37886at2759"/>
<dbReference type="STRING" id="6198.A0A075AJG1"/>
<dbReference type="GO" id="GO:0005737">
    <property type="term" value="C:cytoplasm"/>
    <property type="evidence" value="ECO:0007669"/>
    <property type="project" value="TreeGrafter"/>
</dbReference>
<feature type="region of interest" description="Disordered" evidence="16">
    <location>
        <begin position="1"/>
        <end position="33"/>
    </location>
</feature>
<dbReference type="KEGG" id="ovi:T265_12643"/>
<dbReference type="PANTHER" id="PTHR10502">
    <property type="entry name" value="ANNEXIN"/>
    <property type="match status" value="1"/>
</dbReference>
<evidence type="ECO:0000256" key="6">
    <source>
        <dbReference type="ARBA" id="ARBA00022553"/>
    </source>
</evidence>
<evidence type="ECO:0000313" key="18">
    <source>
        <dbReference type="Proteomes" id="UP000054324"/>
    </source>
</evidence>
<evidence type="ECO:0000256" key="7">
    <source>
        <dbReference type="ARBA" id="ARBA00022723"/>
    </source>
</evidence>
<dbReference type="CTD" id="20326811"/>
<dbReference type="GO" id="GO:0005634">
    <property type="term" value="C:nucleus"/>
    <property type="evidence" value="ECO:0007669"/>
    <property type="project" value="TreeGrafter"/>
</dbReference>
<dbReference type="InterPro" id="IPR018252">
    <property type="entry name" value="Annexin_repeat_CS"/>
</dbReference>
<evidence type="ECO:0000313" key="17">
    <source>
        <dbReference type="EMBL" id="KER33324.1"/>
    </source>
</evidence>
<dbReference type="SMART" id="SM00335">
    <property type="entry name" value="ANX"/>
    <property type="match status" value="6"/>
</dbReference>
<dbReference type="AlphaFoldDB" id="A0A075AJG1"/>
<dbReference type="InterPro" id="IPR018502">
    <property type="entry name" value="Annexin_repeat"/>
</dbReference>
<dbReference type="FunFam" id="1.10.220.10:FF:000003">
    <property type="entry name" value="Annexin"/>
    <property type="match status" value="1"/>
</dbReference>
<organism evidence="17 18">
    <name type="scientific">Opisthorchis viverrini</name>
    <name type="common">Southeast Asian liver fluke</name>
    <dbReference type="NCBI Taxonomy" id="6198"/>
    <lineage>
        <taxon>Eukaryota</taxon>
        <taxon>Metazoa</taxon>
        <taxon>Spiralia</taxon>
        <taxon>Lophotrochozoa</taxon>
        <taxon>Platyhelminthes</taxon>
        <taxon>Trematoda</taxon>
        <taxon>Digenea</taxon>
        <taxon>Opisthorchiida</taxon>
        <taxon>Opisthorchiata</taxon>
        <taxon>Opisthorchiidae</taxon>
        <taxon>Opisthorchis</taxon>
    </lineage>
</organism>
<dbReference type="GO" id="GO:0012506">
    <property type="term" value="C:vesicle membrane"/>
    <property type="evidence" value="ECO:0007669"/>
    <property type="project" value="TreeGrafter"/>
</dbReference>
<sequence>MDPYQDLSAWNLGGPPSGRSPYPPTGVQPGGYPGEALPYPGGGGYFPDPGSGFPTFPAVYPEHSMFPAHNYPPSYGTYANEFPPPSAATSGTSATSGYNYPPAGGLNPAASGYPICPPNTSGMGSGMGMGRELKPPSDGFGYASSPSWNPSAGFNSSRAEFHPLGEQVVTGASGGTSIYSHYSDDIDVFAPTLRPYPDFNPVHDCERLRKAMKGAGTDEKTIIDIMGNRSWEQRTKIVLQFKTMYGKDLLKEFRSELSGHFYECVEALCYSPTEFDAMQLRKAMKGAGTDESALIEILCSRSNEQIKRIKEAFARMYSGRNLEKDVASETSGHFRRMMISLLQANRDESKTVDQALARRDAEELYRAGEKRLGTDESTFNKILASRSFPHLRAVFDEYSKVSRKDIEQALKSEMSGDLLRSMLAVVRCIRNKPKYFAYALKNAMKGAGTRDRALIRLVVSRCEIDMAKIKEEFQKENGKSLESFNKILASRSFPHLRAVFDEYSKVSRKDIEQALKSEMSGDLLRSMLAVVRCIRNKPKYFAYALKNAMKGAGTRDRALIRLVVSRCEIDMAKIKEEFQKENGKSLESWITDDTSGDYRKLLLALVT</sequence>
<dbReference type="FunFam" id="1.10.220.10:FF:000005">
    <property type="entry name" value="Annexin"/>
    <property type="match status" value="1"/>
</dbReference>
<evidence type="ECO:0000256" key="16">
    <source>
        <dbReference type="SAM" id="MobiDB-lite"/>
    </source>
</evidence>
<evidence type="ECO:0000256" key="2">
    <source>
        <dbReference type="ARBA" id="ARBA00004550"/>
    </source>
</evidence>
<dbReference type="Pfam" id="PF00191">
    <property type="entry name" value="Annexin"/>
    <property type="match status" value="5"/>
</dbReference>
<dbReference type="GeneID" id="20326811"/>
<comment type="domain">
    <text evidence="15">A pair of annexin repeats may form one binding site for calcium and phospholipid.</text>
</comment>
<evidence type="ECO:0000256" key="12">
    <source>
        <dbReference type="ARBA" id="ARBA00059330"/>
    </source>
</evidence>
<keyword evidence="6" id="KW-0597">Phosphoprotein</keyword>
<dbReference type="InterPro" id="IPR001464">
    <property type="entry name" value="Annexin"/>
</dbReference>
<dbReference type="GO" id="GO:0043657">
    <property type="term" value="C:host cell"/>
    <property type="evidence" value="ECO:0007669"/>
    <property type="project" value="UniProtKB-SubCell"/>
</dbReference>
<dbReference type="GO" id="GO:0005886">
    <property type="term" value="C:plasma membrane"/>
    <property type="evidence" value="ECO:0007669"/>
    <property type="project" value="TreeGrafter"/>
</dbReference>
<dbReference type="GO" id="GO:0005509">
    <property type="term" value="F:calcium ion binding"/>
    <property type="evidence" value="ECO:0007669"/>
    <property type="project" value="InterPro"/>
</dbReference>